<gene>
    <name evidence="1" type="ORF">DQ392_08600</name>
</gene>
<proteinExistence type="predicted"/>
<organism evidence="1 2">
    <name type="scientific">Streptomyces reniochalinae</name>
    <dbReference type="NCBI Taxonomy" id="2250578"/>
    <lineage>
        <taxon>Bacteria</taxon>
        <taxon>Bacillati</taxon>
        <taxon>Actinomycetota</taxon>
        <taxon>Actinomycetes</taxon>
        <taxon>Kitasatosporales</taxon>
        <taxon>Streptomycetaceae</taxon>
        <taxon>Streptomyces</taxon>
    </lineage>
</organism>
<name>A0A367EWK3_9ACTN</name>
<comment type="caution">
    <text evidence="1">The sequence shown here is derived from an EMBL/GenBank/DDBJ whole genome shotgun (WGS) entry which is preliminary data.</text>
</comment>
<dbReference type="EMBL" id="QOIM01000026">
    <property type="protein sequence ID" value="RCG21757.1"/>
    <property type="molecule type" value="Genomic_DNA"/>
</dbReference>
<dbReference type="OrthoDB" id="4248058at2"/>
<protein>
    <submittedName>
        <fullName evidence="1">Uncharacterized protein</fullName>
    </submittedName>
</protein>
<evidence type="ECO:0000313" key="2">
    <source>
        <dbReference type="Proteomes" id="UP000253507"/>
    </source>
</evidence>
<accession>A0A367EWK3</accession>
<keyword evidence="2" id="KW-1185">Reference proteome</keyword>
<reference evidence="1 2" key="1">
    <citation type="submission" date="2018-06" db="EMBL/GenBank/DDBJ databases">
        <title>Streptomyces reniochalinae sp. nov. and Streptomyces diacarnus sp. nov. from marine sponges.</title>
        <authorList>
            <person name="Li L."/>
        </authorList>
    </citation>
    <scope>NUCLEOTIDE SEQUENCE [LARGE SCALE GENOMIC DNA]</scope>
    <source>
        <strain evidence="1 2">LHW50302</strain>
    </source>
</reference>
<evidence type="ECO:0000313" key="1">
    <source>
        <dbReference type="EMBL" id="RCG21757.1"/>
    </source>
</evidence>
<dbReference type="AlphaFoldDB" id="A0A367EWK3"/>
<dbReference type="RefSeq" id="WP_114014926.1">
    <property type="nucleotide sequence ID" value="NZ_QOIM01000026.1"/>
</dbReference>
<dbReference type="Proteomes" id="UP000253507">
    <property type="component" value="Unassembled WGS sequence"/>
</dbReference>
<sequence length="80" mass="8311">MAEQQVGQMLDAIGVTADIDEGDMAVDAIVILKILKGDGSVSLVKGRSESLDWVTALGMTTAAQAVENSGYALADEDDEP</sequence>